<dbReference type="Proteomes" id="UP000494040">
    <property type="component" value="Unassembled WGS sequence"/>
</dbReference>
<dbReference type="RefSeq" id="XP_014242884.1">
    <property type="nucleotide sequence ID" value="XM_014387398.1"/>
</dbReference>
<dbReference type="Pfam" id="PF14989">
    <property type="entry name" value="CCDC32"/>
    <property type="match status" value="1"/>
</dbReference>
<dbReference type="OrthoDB" id="153074at2759"/>
<dbReference type="KEGG" id="clec:106662943"/>
<keyword evidence="2" id="KW-1185">Reference proteome</keyword>
<accession>A0A8I6RFJ4</accession>
<dbReference type="OMA" id="DITDPWS"/>
<dbReference type="PANTHER" id="PTHR31800">
    <property type="entry name" value="COILED-COIL DOMAIN-CONTAINING PROTEIN 32"/>
    <property type="match status" value="1"/>
</dbReference>
<proteinExistence type="predicted"/>
<reference evidence="1" key="1">
    <citation type="submission" date="2022-01" db="UniProtKB">
        <authorList>
            <consortium name="EnsemblMetazoa"/>
        </authorList>
    </citation>
    <scope>IDENTIFICATION</scope>
</reference>
<dbReference type="PANTHER" id="PTHR31800:SF1">
    <property type="entry name" value="COILED-COIL DOMAIN-CONTAINING PROTEIN 32"/>
    <property type="match status" value="1"/>
</dbReference>
<name>A0A8I6RFJ4_CIMLE</name>
<organism evidence="1 2">
    <name type="scientific">Cimex lectularius</name>
    <name type="common">Bed bug</name>
    <name type="synonym">Acanthia lectularia</name>
    <dbReference type="NCBI Taxonomy" id="79782"/>
    <lineage>
        <taxon>Eukaryota</taxon>
        <taxon>Metazoa</taxon>
        <taxon>Ecdysozoa</taxon>
        <taxon>Arthropoda</taxon>
        <taxon>Hexapoda</taxon>
        <taxon>Insecta</taxon>
        <taxon>Pterygota</taxon>
        <taxon>Neoptera</taxon>
        <taxon>Paraneoptera</taxon>
        <taxon>Hemiptera</taxon>
        <taxon>Heteroptera</taxon>
        <taxon>Panheteroptera</taxon>
        <taxon>Cimicomorpha</taxon>
        <taxon>Cimicidae</taxon>
        <taxon>Cimex</taxon>
    </lineage>
</organism>
<evidence type="ECO:0000313" key="1">
    <source>
        <dbReference type="EnsemblMetazoa" id="XP_014242884.1"/>
    </source>
</evidence>
<dbReference type="InterPro" id="IPR028039">
    <property type="entry name" value="CCDC32"/>
</dbReference>
<dbReference type="GeneID" id="106662943"/>
<dbReference type="GO" id="GO:0044782">
    <property type="term" value="P:cilium organization"/>
    <property type="evidence" value="ECO:0007669"/>
    <property type="project" value="TreeGrafter"/>
</dbReference>
<protein>
    <submittedName>
        <fullName evidence="1">Uncharacterized protein</fullName>
    </submittedName>
</protein>
<dbReference type="EnsemblMetazoa" id="XM_014387398.1">
    <property type="protein sequence ID" value="XP_014242884.1"/>
    <property type="gene ID" value="LOC106662943"/>
</dbReference>
<sequence length="131" mass="14876">MDPWKKEDSNSHADLPGEKFEDDFVEKLNLPDSADYLARLERKLASAKSKDKGLLESLEKTRQDCIVRLLTEDVTTSEPIADEDIPTKWLKSYINPQQALTVGELVELVKADHLAQASDESQIERKPGYLY</sequence>
<dbReference type="AlphaFoldDB" id="A0A8I6RFJ4"/>
<evidence type="ECO:0000313" key="2">
    <source>
        <dbReference type="Proteomes" id="UP000494040"/>
    </source>
</evidence>